<name>A0A6F9DSH3_9ASCI</name>
<gene>
    <name evidence="7" type="primary">Sele-004</name>
</gene>
<dbReference type="GO" id="GO:0030246">
    <property type="term" value="F:carbohydrate binding"/>
    <property type="evidence" value="ECO:0007669"/>
    <property type="project" value="UniProtKB-KW"/>
</dbReference>
<evidence type="ECO:0000259" key="6">
    <source>
        <dbReference type="PROSITE" id="PS50923"/>
    </source>
</evidence>
<evidence type="ECO:0000256" key="5">
    <source>
        <dbReference type="SAM" id="SignalP"/>
    </source>
</evidence>
<keyword evidence="4" id="KW-0812">Transmembrane</keyword>
<keyword evidence="7" id="KW-0430">Lectin</keyword>
<feature type="domain" description="Sushi" evidence="6">
    <location>
        <begin position="133"/>
        <end position="193"/>
    </location>
</feature>
<keyword evidence="1" id="KW-1015">Disulfide bond</keyword>
<feature type="region of interest" description="Disordered" evidence="3">
    <location>
        <begin position="410"/>
        <end position="444"/>
    </location>
</feature>
<feature type="chain" id="PRO_5026341075" evidence="5">
    <location>
        <begin position="22"/>
        <end position="444"/>
    </location>
</feature>
<evidence type="ECO:0000256" key="3">
    <source>
        <dbReference type="SAM" id="MobiDB-lite"/>
    </source>
</evidence>
<accession>A0A6F9DSH3</accession>
<keyword evidence="2" id="KW-0768">Sushi</keyword>
<protein>
    <submittedName>
        <fullName evidence="7">E-selectin-like</fullName>
    </submittedName>
</protein>
<dbReference type="PROSITE" id="PS50923">
    <property type="entry name" value="SUSHI"/>
    <property type="match status" value="1"/>
</dbReference>
<feature type="signal peptide" evidence="5">
    <location>
        <begin position="1"/>
        <end position="21"/>
    </location>
</feature>
<comment type="caution">
    <text evidence="2">Lacks conserved residue(s) required for the propagation of feature annotation.</text>
</comment>
<keyword evidence="5" id="KW-0732">Signal</keyword>
<evidence type="ECO:0000256" key="1">
    <source>
        <dbReference type="ARBA" id="ARBA00023157"/>
    </source>
</evidence>
<evidence type="ECO:0000256" key="4">
    <source>
        <dbReference type="SAM" id="Phobius"/>
    </source>
</evidence>
<sequence>MDHSYFTRWFVLVELCGLCASQDSQLRLMPSPGQAYGATARISVEFPLVSFVNNFYIASERVYQVSYASPDFLLPAASESSYKTRISESAAIGPSSVSVFLNISNLAQTEVGKTMFVRDTTNAVVSQVAFNITECPNITTNGIVTRYSLSPCGVGCVGNFTCTSGYIKASITANCREDATWSANPITMGLCKSVPVCINSNVPTNESYLQPSPGNTSYPDVLNLTCAENHIGSALAQCSLTGTWDVANNCNGTCEKSMIPSDVSLNNTLSGVLQVGQSVVVPCNTSYVGVAIAMCTGPGQWNPTSCLAVCVIPQMGNASETYCSNTTSSVTIFEGNSTNVQCCVNPITTVSTNCSHVGALTVTLDCAERSSGLDGGIIALIVILCLLAVGCIVVVVVLYKRKKACFADKADKNPPTEGPACTPLNENQPKNPDSSNDNLSSDRV</sequence>
<feature type="compositionally biased region" description="Low complexity" evidence="3">
    <location>
        <begin position="431"/>
        <end position="444"/>
    </location>
</feature>
<dbReference type="InterPro" id="IPR000436">
    <property type="entry name" value="Sushi_SCR_CCP_dom"/>
</dbReference>
<organism evidence="7">
    <name type="scientific">Phallusia mammillata</name>
    <dbReference type="NCBI Taxonomy" id="59560"/>
    <lineage>
        <taxon>Eukaryota</taxon>
        <taxon>Metazoa</taxon>
        <taxon>Chordata</taxon>
        <taxon>Tunicata</taxon>
        <taxon>Ascidiacea</taxon>
        <taxon>Phlebobranchia</taxon>
        <taxon>Ascidiidae</taxon>
        <taxon>Phallusia</taxon>
    </lineage>
</organism>
<dbReference type="AlphaFoldDB" id="A0A6F9DSH3"/>
<keyword evidence="4" id="KW-0472">Membrane</keyword>
<keyword evidence="4" id="KW-1133">Transmembrane helix</keyword>
<evidence type="ECO:0000313" key="7">
    <source>
        <dbReference type="EMBL" id="CAB3265953.1"/>
    </source>
</evidence>
<evidence type="ECO:0000256" key="2">
    <source>
        <dbReference type="PROSITE-ProRule" id="PRU00302"/>
    </source>
</evidence>
<proteinExistence type="evidence at transcript level"/>
<dbReference type="EMBL" id="LR790091">
    <property type="protein sequence ID" value="CAB3265953.1"/>
    <property type="molecule type" value="mRNA"/>
</dbReference>
<reference evidence="7" key="1">
    <citation type="submission" date="2020-04" db="EMBL/GenBank/DDBJ databases">
        <authorList>
            <person name="Neveu A P."/>
        </authorList>
    </citation>
    <scope>NUCLEOTIDE SEQUENCE</scope>
    <source>
        <tissue evidence="7">Whole embryo</tissue>
    </source>
</reference>
<feature type="transmembrane region" description="Helical" evidence="4">
    <location>
        <begin position="376"/>
        <end position="399"/>
    </location>
</feature>